<name>A0A9X8QY70_9ACTN</name>
<gene>
    <name evidence="2" type="ORF">SAMN05216268_117182</name>
</gene>
<dbReference type="Proteomes" id="UP000184388">
    <property type="component" value="Unassembled WGS sequence"/>
</dbReference>
<evidence type="ECO:0000313" key="3">
    <source>
        <dbReference type="Proteomes" id="UP000184388"/>
    </source>
</evidence>
<keyword evidence="1" id="KW-0472">Membrane</keyword>
<evidence type="ECO:0008006" key="4">
    <source>
        <dbReference type="Google" id="ProtNLM"/>
    </source>
</evidence>
<dbReference type="RefSeq" id="WP_143179716.1">
    <property type="nucleotide sequence ID" value="NZ_FRBK01000017.1"/>
</dbReference>
<protein>
    <recommendedName>
        <fullName evidence="4">Peptidase MA superfamily protein</fullName>
    </recommendedName>
</protein>
<organism evidence="2 3">
    <name type="scientific">Streptomyces yunnanensis</name>
    <dbReference type="NCBI Taxonomy" id="156453"/>
    <lineage>
        <taxon>Bacteria</taxon>
        <taxon>Bacillati</taxon>
        <taxon>Actinomycetota</taxon>
        <taxon>Actinomycetes</taxon>
        <taxon>Kitasatosporales</taxon>
        <taxon>Streptomycetaceae</taxon>
        <taxon>Streptomyces</taxon>
    </lineage>
</organism>
<evidence type="ECO:0000256" key="1">
    <source>
        <dbReference type="SAM" id="Phobius"/>
    </source>
</evidence>
<accession>A0A9X8QY70</accession>
<keyword evidence="1" id="KW-1133">Transmembrane helix</keyword>
<dbReference type="EMBL" id="FRBK01000017">
    <property type="protein sequence ID" value="SHN01273.1"/>
    <property type="molecule type" value="Genomic_DNA"/>
</dbReference>
<proteinExistence type="predicted"/>
<feature type="transmembrane region" description="Helical" evidence="1">
    <location>
        <begin position="16"/>
        <end position="38"/>
    </location>
</feature>
<reference evidence="3" key="1">
    <citation type="submission" date="2016-11" db="EMBL/GenBank/DDBJ databases">
        <authorList>
            <person name="Jaros S."/>
            <person name="Januszkiewicz K."/>
            <person name="Wedrychowicz H."/>
        </authorList>
    </citation>
    <scope>NUCLEOTIDE SEQUENCE [LARGE SCALE GENOMIC DNA]</scope>
    <source>
        <strain evidence="3">CGMCC 4.3555</strain>
    </source>
</reference>
<comment type="caution">
    <text evidence="2">The sequence shown here is derived from an EMBL/GenBank/DDBJ whole genome shotgun (WGS) entry which is preliminary data.</text>
</comment>
<keyword evidence="1" id="KW-0812">Transmembrane</keyword>
<sequence length="451" mass="49844">MPPISPQPPRRKTGKTVGFVVLGICGVLALGVGALFLLGGKKTPVKGLEGTNPVYASLTEALKNKDENAYLASFQGDELKAQQRKVFRNLVKMPFTVARYEKTSWQAGAADTVQGVSFVHQIKNVDVAPVYEEYQFTFGANAAGHRVITDVQGASHPFPETSSTFYPAPWDVYDDMTVWKGGRVVVISDKSHAADTQRFAPYISQAADDDETAWNRSGADKSALSAGALVVLEPKREVYSQFYRQGAKNDSLEAGVNLSLSKFGAKYEDSLQFGGSRIVMDSSLSRFTEPDWKSGVREIGRHEIAHAMVAPYNSARGALPIEVDSWISEGFAGYMESRDNPAAAKADTERTLKGSKLVFGETPEDDANAFYAKDANERHRNYVLARLAIKYMAEKYGEKTTFEFVTSMYRKPGYSTERGYYAQHMNTDRRTFMEEWRAFVRKTVPGVGGEG</sequence>
<dbReference type="AlphaFoldDB" id="A0A9X8QY70"/>
<evidence type="ECO:0000313" key="2">
    <source>
        <dbReference type="EMBL" id="SHN01273.1"/>
    </source>
</evidence>